<evidence type="ECO:0000313" key="2">
    <source>
        <dbReference type="Proteomes" id="UP000824120"/>
    </source>
</evidence>
<dbReference type="EMBL" id="JACXVP010000005">
    <property type="protein sequence ID" value="KAG5604526.1"/>
    <property type="molecule type" value="Genomic_DNA"/>
</dbReference>
<dbReference type="Proteomes" id="UP000824120">
    <property type="component" value="Chromosome 5"/>
</dbReference>
<dbReference type="PANTHER" id="PTHR46565">
    <property type="entry name" value="COLD SHOCK DOMAIN PROTEIN 2"/>
    <property type="match status" value="1"/>
</dbReference>
<dbReference type="OrthoDB" id="422005at2759"/>
<organism evidence="1 2">
    <name type="scientific">Solanum commersonii</name>
    <name type="common">Commerson's wild potato</name>
    <name type="synonym">Commerson's nightshade</name>
    <dbReference type="NCBI Taxonomy" id="4109"/>
    <lineage>
        <taxon>Eukaryota</taxon>
        <taxon>Viridiplantae</taxon>
        <taxon>Streptophyta</taxon>
        <taxon>Embryophyta</taxon>
        <taxon>Tracheophyta</taxon>
        <taxon>Spermatophyta</taxon>
        <taxon>Magnoliopsida</taxon>
        <taxon>eudicotyledons</taxon>
        <taxon>Gunneridae</taxon>
        <taxon>Pentapetalae</taxon>
        <taxon>asterids</taxon>
        <taxon>lamiids</taxon>
        <taxon>Solanales</taxon>
        <taxon>Solanaceae</taxon>
        <taxon>Solanoideae</taxon>
        <taxon>Solaneae</taxon>
        <taxon>Solanum</taxon>
    </lineage>
</organism>
<reference evidence="1 2" key="1">
    <citation type="submission" date="2020-09" db="EMBL/GenBank/DDBJ databases">
        <title>De no assembly of potato wild relative species, Solanum commersonii.</title>
        <authorList>
            <person name="Cho K."/>
        </authorList>
    </citation>
    <scope>NUCLEOTIDE SEQUENCE [LARGE SCALE GENOMIC DNA]</scope>
    <source>
        <strain evidence="1">LZ3.2</strain>
        <tissue evidence="1">Leaf</tissue>
    </source>
</reference>
<comment type="caution">
    <text evidence="1">The sequence shown here is derived from an EMBL/GenBank/DDBJ whole genome shotgun (WGS) entry which is preliminary data.</text>
</comment>
<dbReference type="PANTHER" id="PTHR46565:SF10">
    <property type="entry name" value="GLYCINE-RICH PROTEIN 2"/>
    <property type="match status" value="1"/>
</dbReference>
<accession>A0A9J5Z087</accession>
<name>A0A9J5Z087_SOLCO</name>
<gene>
    <name evidence="1" type="ORF">H5410_026018</name>
</gene>
<dbReference type="InterPro" id="IPR012340">
    <property type="entry name" value="NA-bd_OB-fold"/>
</dbReference>
<sequence length="60" mass="6337">MAGESGQRAKETSGIRSEGFYSLFDGDTIEFKVESSSDGRTKAVHVTSSDGASFSRVATT</sequence>
<proteinExistence type="predicted"/>
<evidence type="ECO:0000313" key="1">
    <source>
        <dbReference type="EMBL" id="KAG5604526.1"/>
    </source>
</evidence>
<dbReference type="Gene3D" id="2.40.50.140">
    <property type="entry name" value="Nucleic acid-binding proteins"/>
    <property type="match status" value="1"/>
</dbReference>
<protein>
    <submittedName>
        <fullName evidence="1">Uncharacterized protein</fullName>
    </submittedName>
</protein>
<keyword evidence="2" id="KW-1185">Reference proteome</keyword>
<dbReference type="AlphaFoldDB" id="A0A9J5Z087"/>